<dbReference type="FunFam" id="1.10.8.60:FF:000149">
    <property type="entry name" value="AAA family ATPase/60S ribosome export protein Rix7"/>
    <property type="match status" value="1"/>
</dbReference>
<keyword evidence="11" id="KW-1185">Reference proteome</keyword>
<dbReference type="GO" id="GO:0007031">
    <property type="term" value="P:peroxisome organization"/>
    <property type="evidence" value="ECO:0007669"/>
    <property type="project" value="UniProtKB-KW"/>
</dbReference>
<protein>
    <recommendedName>
        <fullName evidence="6">Peroxisomal ATPase PEX1</fullName>
    </recommendedName>
    <alternativeName>
        <fullName evidence="5">Peroxin-1</fullName>
    </alternativeName>
</protein>
<feature type="compositionally biased region" description="Low complexity" evidence="8">
    <location>
        <begin position="121"/>
        <end position="136"/>
    </location>
</feature>
<dbReference type="Pfam" id="PF00004">
    <property type="entry name" value="AAA"/>
    <property type="match status" value="2"/>
</dbReference>
<keyword evidence="3" id="KW-0547">Nucleotide-binding</keyword>
<dbReference type="Gene3D" id="1.10.8.60">
    <property type="match status" value="2"/>
</dbReference>
<reference evidence="11" key="1">
    <citation type="journal article" date="2014" name="Genome Announc.">
        <title>Draft genome sequence of the formaldehyde-resistant fungus Byssochlamys spectabilis No. 5 (anamorph Paecilomyces variotii No. 5) (NBRC109023).</title>
        <authorList>
            <person name="Oka T."/>
            <person name="Ekino K."/>
            <person name="Fukuda K."/>
            <person name="Nomura Y."/>
        </authorList>
    </citation>
    <scope>NUCLEOTIDE SEQUENCE [LARGE SCALE GENOMIC DNA]</scope>
    <source>
        <strain evidence="11">No. 5 / NBRC 109023</strain>
    </source>
</reference>
<dbReference type="InterPro" id="IPR003959">
    <property type="entry name" value="ATPase_AAA_core"/>
</dbReference>
<proteinExistence type="inferred from homology"/>
<evidence type="ECO:0000313" key="10">
    <source>
        <dbReference type="EMBL" id="GAD95864.1"/>
    </source>
</evidence>
<evidence type="ECO:0000256" key="7">
    <source>
        <dbReference type="ARBA" id="ARBA00048778"/>
    </source>
</evidence>
<evidence type="ECO:0000256" key="3">
    <source>
        <dbReference type="ARBA" id="ARBA00022741"/>
    </source>
</evidence>
<dbReference type="InterPro" id="IPR050168">
    <property type="entry name" value="AAA_ATPase_domain"/>
</dbReference>
<comment type="similarity">
    <text evidence="1">Belongs to the AAA ATPase family.</text>
</comment>
<dbReference type="InterPro" id="IPR027417">
    <property type="entry name" value="P-loop_NTPase"/>
</dbReference>
<dbReference type="AlphaFoldDB" id="V5FEM8"/>
<gene>
    <name evidence="10" type="ORF">PVAR5_4511</name>
</gene>
<evidence type="ECO:0000259" key="9">
    <source>
        <dbReference type="SMART" id="SM00382"/>
    </source>
</evidence>
<feature type="region of interest" description="Disordered" evidence="8">
    <location>
        <begin position="81"/>
        <end position="171"/>
    </location>
</feature>
<dbReference type="PANTHER" id="PTHR23077:SF171">
    <property type="entry name" value="NUCLEAR VALOSIN-CONTAINING PROTEIN-LIKE"/>
    <property type="match status" value="1"/>
</dbReference>
<dbReference type="GO" id="GO:0005524">
    <property type="term" value="F:ATP binding"/>
    <property type="evidence" value="ECO:0007669"/>
    <property type="project" value="UniProtKB-KW"/>
</dbReference>
<dbReference type="Gene3D" id="3.40.50.300">
    <property type="entry name" value="P-loop containing nucleotide triphosphate hydrolases"/>
    <property type="match status" value="2"/>
</dbReference>
<evidence type="ECO:0000256" key="1">
    <source>
        <dbReference type="ARBA" id="ARBA00006914"/>
    </source>
</evidence>
<dbReference type="Proteomes" id="UP000018001">
    <property type="component" value="Unassembled WGS sequence"/>
</dbReference>
<evidence type="ECO:0000313" key="11">
    <source>
        <dbReference type="Proteomes" id="UP000018001"/>
    </source>
</evidence>
<dbReference type="GO" id="GO:0003723">
    <property type="term" value="F:RNA binding"/>
    <property type="evidence" value="ECO:0007669"/>
    <property type="project" value="TreeGrafter"/>
</dbReference>
<dbReference type="GO" id="GO:1990275">
    <property type="term" value="F:preribosome binding"/>
    <property type="evidence" value="ECO:0007669"/>
    <property type="project" value="TreeGrafter"/>
</dbReference>
<dbReference type="InterPro" id="IPR003593">
    <property type="entry name" value="AAA+_ATPase"/>
</dbReference>
<dbReference type="CDD" id="cd19530">
    <property type="entry name" value="RecA-like_NVL_r2-like"/>
    <property type="match status" value="1"/>
</dbReference>
<name>V5FEM8_BYSSN</name>
<evidence type="ECO:0000256" key="5">
    <source>
        <dbReference type="ARBA" id="ARBA00032509"/>
    </source>
</evidence>
<dbReference type="Pfam" id="PF17862">
    <property type="entry name" value="AAA_lid_3"/>
    <property type="match status" value="2"/>
</dbReference>
<dbReference type="GO" id="GO:0042254">
    <property type="term" value="P:ribosome biogenesis"/>
    <property type="evidence" value="ECO:0007669"/>
    <property type="project" value="TreeGrafter"/>
</dbReference>
<accession>V5FEM8</accession>
<organism evidence="10 11">
    <name type="scientific">Byssochlamys spectabilis (strain No. 5 / NBRC 109023)</name>
    <name type="common">Paecilomyces variotii</name>
    <dbReference type="NCBI Taxonomy" id="1356009"/>
    <lineage>
        <taxon>Eukaryota</taxon>
        <taxon>Fungi</taxon>
        <taxon>Dikarya</taxon>
        <taxon>Ascomycota</taxon>
        <taxon>Pezizomycotina</taxon>
        <taxon>Eurotiomycetes</taxon>
        <taxon>Eurotiomycetidae</taxon>
        <taxon>Eurotiales</taxon>
        <taxon>Thermoascaceae</taxon>
        <taxon>Paecilomyces</taxon>
    </lineage>
</organism>
<feature type="domain" description="AAA+ ATPase" evidence="9">
    <location>
        <begin position="202"/>
        <end position="342"/>
    </location>
</feature>
<dbReference type="eggNOG" id="KOG0733">
    <property type="taxonomic scope" value="Eukaryota"/>
</dbReference>
<dbReference type="FunFam" id="3.40.50.300:FF:000365">
    <property type="entry name" value="Ribosome biogenesis ATPase RIX7"/>
    <property type="match status" value="1"/>
</dbReference>
<dbReference type="GO" id="GO:0005634">
    <property type="term" value="C:nucleus"/>
    <property type="evidence" value="ECO:0007669"/>
    <property type="project" value="TreeGrafter"/>
</dbReference>
<dbReference type="GO" id="GO:0016887">
    <property type="term" value="F:ATP hydrolysis activity"/>
    <property type="evidence" value="ECO:0007669"/>
    <property type="project" value="InterPro"/>
</dbReference>
<comment type="caution">
    <text evidence="10">The sequence shown here is derived from an EMBL/GenBank/DDBJ whole genome shotgun (WGS) entry which is preliminary data.</text>
</comment>
<dbReference type="OrthoDB" id="27435at2759"/>
<dbReference type="PROSITE" id="PS00674">
    <property type="entry name" value="AAA"/>
    <property type="match status" value="1"/>
</dbReference>
<dbReference type="HOGENOM" id="CLU_000688_8_3_1"/>
<evidence type="ECO:0000256" key="6">
    <source>
        <dbReference type="ARBA" id="ARBA00034532"/>
    </source>
</evidence>
<dbReference type="EMBL" id="BAUL01000141">
    <property type="protein sequence ID" value="GAD95864.1"/>
    <property type="molecule type" value="Genomic_DNA"/>
</dbReference>
<dbReference type="SUPFAM" id="SSF52540">
    <property type="entry name" value="P-loop containing nucleoside triphosphate hydrolases"/>
    <property type="match status" value="2"/>
</dbReference>
<dbReference type="FunFam" id="3.40.50.300:FF:000149">
    <property type="entry name" value="Nuclear valosin-containing protein-like"/>
    <property type="match status" value="1"/>
</dbReference>
<keyword evidence="2" id="KW-0962">Peroxisome biogenesis</keyword>
<sequence>MGPRNRGRNTLGQGLDREIYQIVRKIVDEQQPEGGRLRLSAAAIYENIKRSNSSLNRKPKKLLEDSIERVLEVIKSDVIGDESDSVDGDFEGLEEKPAPAVQDSNGMNRSIVGMWSTASKSQKSGESTEQTSTSTTVPNKRRQHAGESAPKRRKAEAIDRSPPTHVSLADLGGMDDVMQDLADLLILPMTRPQVYMSSNVQPPRGVLLHGPPGCGKTMIANAFAADLGVPFIAVSAPSIVSGMSGESEKALRDHFEEAKKMAPCLIFIDEIDAITPKRESAQREMEKRIVAQLLTCMDDLALDKTEGKPVIVLAATNRPDSLDPALRRGGRFDKEINLSVPSEPVREQIIRALTRKMQLADDLDFKTLAKRTPGFVGADLNDLVSTAGSAAIKRYLEILRANTGEEMEIEEVADEVSPKVKELRRLIKHAKETPMGDETQTVLVSNADFFTALPKIQPSSKREGFATIPDTTWADIGALGGIRDELATAIVEPIKNPDIYAKVGITAPTGVLLWGPPGCGKTLLAKAVANESRANFISVKGPELLNKYVGESERAVRQVFLRARSSIPCVIFFDELDALVPRRDDTLSEASARVVNTLLTELDGLGSNRQGIYVIAATNRPDIIDPAMLRPGRLETLLFVNLPGPEERVEILQTLVRNLPIDFSDELRRLAEECEGYSGADLGSLLRRAGYSAIKRRDTIKFEDFLAAKAFIRPSVTDMKKYEKLKRDWSGGVV</sequence>
<dbReference type="PANTHER" id="PTHR23077">
    <property type="entry name" value="AAA-FAMILY ATPASE"/>
    <property type="match status" value="1"/>
</dbReference>
<evidence type="ECO:0000256" key="4">
    <source>
        <dbReference type="ARBA" id="ARBA00022840"/>
    </source>
</evidence>
<evidence type="ECO:0000256" key="2">
    <source>
        <dbReference type="ARBA" id="ARBA00022593"/>
    </source>
</evidence>
<dbReference type="SMART" id="SM00382">
    <property type="entry name" value="AAA"/>
    <property type="match status" value="2"/>
</dbReference>
<comment type="catalytic activity">
    <reaction evidence="7">
        <text>ATP + H2O = ADP + phosphate + H(+)</text>
        <dbReference type="Rhea" id="RHEA:13065"/>
        <dbReference type="ChEBI" id="CHEBI:15377"/>
        <dbReference type="ChEBI" id="CHEBI:15378"/>
        <dbReference type="ChEBI" id="CHEBI:30616"/>
        <dbReference type="ChEBI" id="CHEBI:43474"/>
        <dbReference type="ChEBI" id="CHEBI:456216"/>
    </reaction>
    <physiologicalReaction direction="left-to-right" evidence="7">
        <dbReference type="Rhea" id="RHEA:13066"/>
    </physiologicalReaction>
</comment>
<evidence type="ECO:0000256" key="8">
    <source>
        <dbReference type="SAM" id="MobiDB-lite"/>
    </source>
</evidence>
<dbReference type="InterPro" id="IPR041569">
    <property type="entry name" value="AAA_lid_3"/>
</dbReference>
<feature type="domain" description="AAA+ ATPase" evidence="9">
    <location>
        <begin position="507"/>
        <end position="644"/>
    </location>
</feature>
<dbReference type="FunCoup" id="V5FEM8">
    <property type="interactions" value="897"/>
</dbReference>
<keyword evidence="4" id="KW-0067">ATP-binding</keyword>
<feature type="compositionally biased region" description="Acidic residues" evidence="8">
    <location>
        <begin position="81"/>
        <end position="92"/>
    </location>
</feature>
<dbReference type="InParanoid" id="V5FEM8"/>
<dbReference type="FunFam" id="1.10.8.60:FF:000081">
    <property type="entry name" value="AAA family ATPase/60S ribosome export protein"/>
    <property type="match status" value="1"/>
</dbReference>
<dbReference type="InterPro" id="IPR003960">
    <property type="entry name" value="ATPase_AAA_CS"/>
</dbReference>